<proteinExistence type="predicted"/>
<dbReference type="InterPro" id="IPR019480">
    <property type="entry name" value="Dihydroorotate_DH_Fe-S-bd"/>
</dbReference>
<keyword evidence="1" id="KW-0479">Metal-binding</keyword>
<evidence type="ECO:0000313" key="3">
    <source>
        <dbReference type="EMBL" id="BBO69608.1"/>
    </source>
</evidence>
<dbReference type="GO" id="GO:0046872">
    <property type="term" value="F:metal ion binding"/>
    <property type="evidence" value="ECO:0007669"/>
    <property type="project" value="UniProtKB-KW"/>
</dbReference>
<dbReference type="Gene3D" id="3.40.50.80">
    <property type="entry name" value="Nucleotide-binding domain of ferredoxin-NADP reductase (FNR) module"/>
    <property type="match status" value="1"/>
</dbReference>
<keyword evidence="1" id="KW-0408">Iron</keyword>
<evidence type="ECO:0000256" key="1">
    <source>
        <dbReference type="PIRSR" id="PIRSR006816-2"/>
    </source>
</evidence>
<dbReference type="GO" id="GO:0051537">
    <property type="term" value="F:2 iron, 2 sulfur cluster binding"/>
    <property type="evidence" value="ECO:0007669"/>
    <property type="project" value="UniProtKB-KW"/>
</dbReference>
<evidence type="ECO:0000259" key="2">
    <source>
        <dbReference type="PROSITE" id="PS51384"/>
    </source>
</evidence>
<reference evidence="3 4" key="1">
    <citation type="submission" date="2019-11" db="EMBL/GenBank/DDBJ databases">
        <title>Comparative genomics of hydrocarbon-degrading Desulfosarcina strains.</title>
        <authorList>
            <person name="Watanabe M."/>
            <person name="Kojima H."/>
            <person name="Fukui M."/>
        </authorList>
    </citation>
    <scope>NUCLEOTIDE SEQUENCE [LARGE SCALE GENOMIC DNA]</scope>
    <source>
        <strain evidence="3 4">PL12</strain>
    </source>
</reference>
<dbReference type="InterPro" id="IPR012165">
    <property type="entry name" value="Cyt_c3_hydrogenase_gsu"/>
</dbReference>
<dbReference type="GO" id="GO:0006221">
    <property type="term" value="P:pyrimidine nucleotide biosynthetic process"/>
    <property type="evidence" value="ECO:0007669"/>
    <property type="project" value="InterPro"/>
</dbReference>
<dbReference type="SUPFAM" id="SSF63380">
    <property type="entry name" value="Riboflavin synthase domain-like"/>
    <property type="match status" value="1"/>
</dbReference>
<dbReference type="EMBL" id="AP021874">
    <property type="protein sequence ID" value="BBO69608.1"/>
    <property type="molecule type" value="Genomic_DNA"/>
</dbReference>
<keyword evidence="1" id="KW-0411">Iron-sulfur</keyword>
<dbReference type="InterPro" id="IPR050353">
    <property type="entry name" value="PyrK_electron_transfer"/>
</dbReference>
<keyword evidence="1" id="KW-0001">2Fe-2S</keyword>
<dbReference type="Gene3D" id="2.40.30.10">
    <property type="entry name" value="Translation factors"/>
    <property type="match status" value="1"/>
</dbReference>
<dbReference type="InterPro" id="IPR017938">
    <property type="entry name" value="Riboflavin_synthase-like_b-brl"/>
</dbReference>
<dbReference type="InterPro" id="IPR017927">
    <property type="entry name" value="FAD-bd_FR_type"/>
</dbReference>
<name>A0A5K7YLC0_9BACT</name>
<organism evidence="3 4">
    <name type="scientific">Desulfosarcina alkanivorans</name>
    <dbReference type="NCBI Taxonomy" id="571177"/>
    <lineage>
        <taxon>Bacteria</taxon>
        <taxon>Pseudomonadati</taxon>
        <taxon>Thermodesulfobacteriota</taxon>
        <taxon>Desulfobacteria</taxon>
        <taxon>Desulfobacterales</taxon>
        <taxon>Desulfosarcinaceae</taxon>
        <taxon>Desulfosarcina</taxon>
    </lineage>
</organism>
<dbReference type="KEGG" id="dalk:DSCA_35380"/>
<gene>
    <name evidence="3" type="primary">hydG-2</name>
    <name evidence="3" type="ORF">DSCA_35380</name>
</gene>
<dbReference type="Pfam" id="PF00175">
    <property type="entry name" value="NAD_binding_1"/>
    <property type="match status" value="1"/>
</dbReference>
<sequence length="275" mass="30992">MNSPMTPRWYRIRRTIAETRDTFTLELEADGQGTDAAFLPGQFNMLTMHAVGEVPISISGDPDDTARIVHTIRAYGTVTSRMQRLKKGDFLGLRGPYGVGWPMEALAGNDIILCAGGIGLAPLRPVLYTILAHRKDFGKVTLLYGERTPQDLLYRRQMERWRGRFDLDIRVTVDSARRDWRGDVGVVTTLMTAVRFDPGQTYALLCGPEIMMRFAIDALSAKGLGDDRMVISMERNMKCGIGLCGHCQVGPVFVCRDGPVFRYDRVRELFHRREC</sequence>
<dbReference type="RefSeq" id="WP_197904616.1">
    <property type="nucleotide sequence ID" value="NZ_AP021874.1"/>
</dbReference>
<accession>A0A5K7YLC0</accession>
<keyword evidence="4" id="KW-1185">Reference proteome</keyword>
<dbReference type="PROSITE" id="PS51384">
    <property type="entry name" value="FAD_FR"/>
    <property type="match status" value="1"/>
</dbReference>
<dbReference type="SUPFAM" id="SSF52343">
    <property type="entry name" value="Ferredoxin reductase-like, C-terminal NADP-linked domain"/>
    <property type="match status" value="1"/>
</dbReference>
<dbReference type="GO" id="GO:0016491">
    <property type="term" value="F:oxidoreductase activity"/>
    <property type="evidence" value="ECO:0007669"/>
    <property type="project" value="InterPro"/>
</dbReference>
<dbReference type="InterPro" id="IPR039261">
    <property type="entry name" value="FNR_nucleotide-bd"/>
</dbReference>
<dbReference type="GO" id="GO:0050660">
    <property type="term" value="F:flavin adenine dinucleotide binding"/>
    <property type="evidence" value="ECO:0007669"/>
    <property type="project" value="InterPro"/>
</dbReference>
<dbReference type="Proteomes" id="UP000427906">
    <property type="component" value="Chromosome"/>
</dbReference>
<dbReference type="PANTHER" id="PTHR43513">
    <property type="entry name" value="DIHYDROOROTATE DEHYDROGENASE B (NAD(+)), ELECTRON TRANSFER SUBUNIT"/>
    <property type="match status" value="1"/>
</dbReference>
<dbReference type="CDD" id="cd06221">
    <property type="entry name" value="sulfite_reductase_like"/>
    <property type="match status" value="1"/>
</dbReference>
<evidence type="ECO:0000313" key="4">
    <source>
        <dbReference type="Proteomes" id="UP000427906"/>
    </source>
</evidence>
<protein>
    <submittedName>
        <fullName evidence="3">Ni/Fe hydrogenase subunit gamma</fullName>
    </submittedName>
</protein>
<dbReference type="AlphaFoldDB" id="A0A5K7YLC0"/>
<dbReference type="PIRSF" id="PIRSF006816">
    <property type="entry name" value="Cyc3_hyd_g"/>
    <property type="match status" value="1"/>
</dbReference>
<feature type="domain" description="FAD-binding FR-type" evidence="2">
    <location>
        <begin position="5"/>
        <end position="103"/>
    </location>
</feature>
<dbReference type="InterPro" id="IPR001433">
    <property type="entry name" value="OxRdtase_FAD/NAD-bd"/>
</dbReference>
<feature type="binding site" evidence="1">
    <location>
        <position position="255"/>
    </location>
    <ligand>
        <name>[2Fe-2S] cluster</name>
        <dbReference type="ChEBI" id="CHEBI:190135"/>
    </ligand>
</feature>
<feature type="binding site" evidence="1">
    <location>
        <position position="244"/>
    </location>
    <ligand>
        <name>[2Fe-2S] cluster</name>
        <dbReference type="ChEBI" id="CHEBI:190135"/>
    </ligand>
</feature>
<feature type="binding site" evidence="1">
    <location>
        <position position="239"/>
    </location>
    <ligand>
        <name>[2Fe-2S] cluster</name>
        <dbReference type="ChEBI" id="CHEBI:190135"/>
    </ligand>
</feature>
<dbReference type="Pfam" id="PF10418">
    <property type="entry name" value="DHODB_Fe-S_bind"/>
    <property type="match status" value="1"/>
</dbReference>
<comment type="cofactor">
    <cofactor evidence="1">
        <name>[2Fe-2S] cluster</name>
        <dbReference type="ChEBI" id="CHEBI:190135"/>
    </cofactor>
    <text evidence="1">Binds 1 [2Fe-2S] cluster per subunit.</text>
</comment>
<dbReference type="PANTHER" id="PTHR43513:SF1">
    <property type="entry name" value="ANAEROBIC SULFITE REDUCTASE SUBUNIT B"/>
    <property type="match status" value="1"/>
</dbReference>
<dbReference type="PRINTS" id="PR00406">
    <property type="entry name" value="CYTB5RDTASE"/>
</dbReference>
<feature type="binding site" evidence="1">
    <location>
        <position position="247"/>
    </location>
    <ligand>
        <name>[2Fe-2S] cluster</name>
        <dbReference type="ChEBI" id="CHEBI:190135"/>
    </ligand>
</feature>